<dbReference type="Pfam" id="PF11848">
    <property type="entry name" value="DUF3368"/>
    <property type="match status" value="1"/>
</dbReference>
<dbReference type="AlphaFoldDB" id="A0A929FB60"/>
<dbReference type="EMBL" id="JADEXP010000169">
    <property type="protein sequence ID" value="MBE9068438.1"/>
    <property type="molecule type" value="Genomic_DNA"/>
</dbReference>
<evidence type="ECO:0008006" key="3">
    <source>
        <dbReference type="Google" id="ProtNLM"/>
    </source>
</evidence>
<evidence type="ECO:0000313" key="1">
    <source>
        <dbReference type="EMBL" id="MBE9068438.1"/>
    </source>
</evidence>
<dbReference type="RefSeq" id="WP_193994384.1">
    <property type="nucleotide sequence ID" value="NZ_JADEXP010000169.1"/>
</dbReference>
<organism evidence="1 2">
    <name type="scientific">Leptolyngbya cf. ectocarpi LEGE 11479</name>
    <dbReference type="NCBI Taxonomy" id="1828722"/>
    <lineage>
        <taxon>Bacteria</taxon>
        <taxon>Bacillati</taxon>
        <taxon>Cyanobacteriota</taxon>
        <taxon>Cyanophyceae</taxon>
        <taxon>Leptolyngbyales</taxon>
        <taxon>Leptolyngbyaceae</taxon>
        <taxon>Leptolyngbya group</taxon>
        <taxon>Leptolyngbya</taxon>
    </lineage>
</organism>
<accession>A0A929FB60</accession>
<protein>
    <recommendedName>
        <fullName evidence="3">DUF3368 domain-containing protein</fullName>
    </recommendedName>
</protein>
<evidence type="ECO:0000313" key="2">
    <source>
        <dbReference type="Proteomes" id="UP000615026"/>
    </source>
</evidence>
<gene>
    <name evidence="1" type="ORF">IQ260_17435</name>
</gene>
<name>A0A929FB60_LEPEC</name>
<dbReference type="InterPro" id="IPR021799">
    <property type="entry name" value="PIN-like_prokaryotic"/>
</dbReference>
<reference evidence="1" key="1">
    <citation type="submission" date="2020-10" db="EMBL/GenBank/DDBJ databases">
        <authorList>
            <person name="Castelo-Branco R."/>
            <person name="Eusebio N."/>
            <person name="Adriana R."/>
            <person name="Vieira A."/>
            <person name="Brugerolle De Fraissinette N."/>
            <person name="Rezende De Castro R."/>
            <person name="Schneider M.P."/>
            <person name="Vasconcelos V."/>
            <person name="Leao P.N."/>
        </authorList>
    </citation>
    <scope>NUCLEOTIDE SEQUENCE</scope>
    <source>
        <strain evidence="1">LEGE 11479</strain>
    </source>
</reference>
<comment type="caution">
    <text evidence="1">The sequence shown here is derived from an EMBL/GenBank/DDBJ whole genome shotgun (WGS) entry which is preliminary data.</text>
</comment>
<proteinExistence type="predicted"/>
<sequence length="162" mass="18504">MILLSDANVLIDLGYVQGLDILCQLETIEVLDVVLEECDHVSQPNLVADILEAGVQPIETKTEWFQEAQVYRQGNLSNPDLLNFYYAKAHRRLLLTNEKPLRTLCQQQTVTVHGTLWIIQEAYQRKLSTPATLCQWLETLSNLDRRLPKQVINQLKDTLGCS</sequence>
<dbReference type="Proteomes" id="UP000615026">
    <property type="component" value="Unassembled WGS sequence"/>
</dbReference>
<keyword evidence="2" id="KW-1185">Reference proteome</keyword>